<protein>
    <submittedName>
        <fullName evidence="2">Carboxylesterase NlhH</fullName>
        <ecNumber evidence="2">3.1.1.1</ecNumber>
    </submittedName>
</protein>
<evidence type="ECO:0000313" key="2">
    <source>
        <dbReference type="EMBL" id="QVT77808.1"/>
    </source>
</evidence>
<dbReference type="Pfam" id="PF07859">
    <property type="entry name" value="Abhydrolase_3"/>
    <property type="match status" value="1"/>
</dbReference>
<keyword evidence="3" id="KW-1185">Reference proteome</keyword>
<dbReference type="Proteomes" id="UP000679307">
    <property type="component" value="Chromosome"/>
</dbReference>
<reference evidence="2 3" key="1">
    <citation type="submission" date="2021-05" db="EMBL/GenBank/DDBJ databases">
        <title>Complete genome of Nocardioides aquaticus KCTC 9944T isolated from meromictic and hypersaline Ekho Lake, Antarctica.</title>
        <authorList>
            <person name="Hwang K."/>
            <person name="Kim K.M."/>
            <person name="Choe H."/>
        </authorList>
    </citation>
    <scope>NUCLEOTIDE SEQUENCE [LARGE SCALE GENOMIC DNA]</scope>
    <source>
        <strain evidence="2 3">KCTC 9944</strain>
    </source>
</reference>
<dbReference type="PANTHER" id="PTHR23025:SF3">
    <property type="entry name" value="HORMONE-SENSITIVE LIPASE"/>
    <property type="match status" value="1"/>
</dbReference>
<evidence type="ECO:0000259" key="1">
    <source>
        <dbReference type="Pfam" id="PF07859"/>
    </source>
</evidence>
<keyword evidence="2" id="KW-0378">Hydrolase</keyword>
<sequence>MVVTMGDSAGGNLVPATALQRRDDGSTQPHSLMLVYPCMTSPHENRLASMRENADAPMLSATTMAWYWDTYLDGRASDARVDLRQAASFSGLPRTLVVAADLNPLRNEALLVAENMERAEVDTAVSLYPGAVHGFWLLDGILEQTVELDHEIADFIASAAAPAPEQIALDISRDVPPLGQPER</sequence>
<gene>
    <name evidence="2" type="primary">nlhH_3</name>
    <name evidence="2" type="ORF">ENKNEFLB_00177</name>
</gene>
<dbReference type="EMBL" id="CP075371">
    <property type="protein sequence ID" value="QVT77808.1"/>
    <property type="molecule type" value="Genomic_DNA"/>
</dbReference>
<proteinExistence type="predicted"/>
<evidence type="ECO:0000313" key="3">
    <source>
        <dbReference type="Proteomes" id="UP000679307"/>
    </source>
</evidence>
<name>A0ABX8EGN3_9ACTN</name>
<accession>A0ABX8EGN3</accession>
<dbReference type="GO" id="GO:0106435">
    <property type="term" value="F:carboxylesterase activity"/>
    <property type="evidence" value="ECO:0007669"/>
    <property type="project" value="UniProtKB-EC"/>
</dbReference>
<organism evidence="2 3">
    <name type="scientific">Nocardioides aquaticus</name>
    <dbReference type="NCBI Taxonomy" id="160826"/>
    <lineage>
        <taxon>Bacteria</taxon>
        <taxon>Bacillati</taxon>
        <taxon>Actinomycetota</taxon>
        <taxon>Actinomycetes</taxon>
        <taxon>Propionibacteriales</taxon>
        <taxon>Nocardioidaceae</taxon>
        <taxon>Nocardioides</taxon>
    </lineage>
</organism>
<dbReference type="PANTHER" id="PTHR23025">
    <property type="entry name" value="TRIACYLGLYCEROL LIPASE"/>
    <property type="match status" value="1"/>
</dbReference>
<dbReference type="EC" id="3.1.1.1" evidence="2"/>
<feature type="domain" description="Alpha/beta hydrolase fold-3" evidence="1">
    <location>
        <begin position="2"/>
        <end position="136"/>
    </location>
</feature>
<dbReference type="InterPro" id="IPR013094">
    <property type="entry name" value="AB_hydrolase_3"/>
</dbReference>